<proteinExistence type="predicted"/>
<evidence type="ECO:0000313" key="2">
    <source>
        <dbReference type="WBParaSite" id="PgE094_g002_t03"/>
    </source>
</evidence>
<dbReference type="Proteomes" id="UP000887569">
    <property type="component" value="Unplaced"/>
</dbReference>
<protein>
    <submittedName>
        <fullName evidence="2">Reverse transcriptase RNase H-like domain-containing protein</fullName>
    </submittedName>
</protein>
<evidence type="ECO:0000313" key="1">
    <source>
        <dbReference type="Proteomes" id="UP000887569"/>
    </source>
</evidence>
<name>A0A915A028_PARUN</name>
<organism evidence="1 2">
    <name type="scientific">Parascaris univalens</name>
    <name type="common">Nematode worm</name>
    <dbReference type="NCBI Taxonomy" id="6257"/>
    <lineage>
        <taxon>Eukaryota</taxon>
        <taxon>Metazoa</taxon>
        <taxon>Ecdysozoa</taxon>
        <taxon>Nematoda</taxon>
        <taxon>Chromadorea</taxon>
        <taxon>Rhabditida</taxon>
        <taxon>Spirurina</taxon>
        <taxon>Ascaridomorpha</taxon>
        <taxon>Ascaridoidea</taxon>
        <taxon>Ascarididae</taxon>
        <taxon>Parascaris</taxon>
    </lineage>
</organism>
<dbReference type="WBParaSite" id="PgE094_g002_t03">
    <property type="protein sequence ID" value="PgE094_g002_t03"/>
    <property type="gene ID" value="PgE094_g002"/>
</dbReference>
<accession>A0A915A028</accession>
<sequence length="111" mass="13185">MGLLDYFVVLYSDHQPMRFYETEPTKKIIVSRCRTFSKKEKFCCYGFVKRWLDHREPSLIYHSSTIVSCFMANLQKGKRQAAQFRSQLHTLIENSPNLRSLHCFSRTRDVS</sequence>
<reference evidence="2" key="1">
    <citation type="submission" date="2022-11" db="UniProtKB">
        <authorList>
            <consortium name="WormBaseParasite"/>
        </authorList>
    </citation>
    <scope>IDENTIFICATION</scope>
</reference>
<keyword evidence="1" id="KW-1185">Reference proteome</keyword>
<dbReference type="AlphaFoldDB" id="A0A915A028"/>